<dbReference type="EMBL" id="BANB01000729">
    <property type="protein sequence ID" value="GAN78295.1"/>
    <property type="molecule type" value="Genomic_DNA"/>
</dbReference>
<protein>
    <submittedName>
        <fullName evidence="1">Uncharacterized protein</fullName>
    </submittedName>
</protein>
<sequence length="125" mass="13806">MSAQCPRKRRATAQALAREFGITVDGRSRQARALRRFRADLVAHVGGKPNAAQEALIASLCQLRLRLLALDQSFATRGAMTETESRHYRGWVSTFHAGLRELGLDAAPAPRRDIRDILADRAAGR</sequence>
<name>A0A0D6P955_9PROT</name>
<dbReference type="AlphaFoldDB" id="A0A0D6P955"/>
<gene>
    <name evidence="1" type="ORF">Asru_0730_01</name>
</gene>
<evidence type="ECO:0000313" key="2">
    <source>
        <dbReference type="Proteomes" id="UP000032680"/>
    </source>
</evidence>
<accession>A0A0D6P955</accession>
<proteinExistence type="predicted"/>
<dbReference type="Proteomes" id="UP000032680">
    <property type="component" value="Unassembled WGS sequence"/>
</dbReference>
<evidence type="ECO:0000313" key="1">
    <source>
        <dbReference type="EMBL" id="GAN78295.1"/>
    </source>
</evidence>
<dbReference type="RefSeq" id="WP_048862815.1">
    <property type="nucleotide sequence ID" value="NZ_BANB01000729.1"/>
</dbReference>
<organism evidence="1 2">
    <name type="scientific">Acidisphaera rubrifaciens HS-AP3</name>
    <dbReference type="NCBI Taxonomy" id="1231350"/>
    <lineage>
        <taxon>Bacteria</taxon>
        <taxon>Pseudomonadati</taxon>
        <taxon>Pseudomonadota</taxon>
        <taxon>Alphaproteobacteria</taxon>
        <taxon>Acetobacterales</taxon>
        <taxon>Acetobacteraceae</taxon>
        <taxon>Acidisphaera</taxon>
    </lineage>
</organism>
<comment type="caution">
    <text evidence="1">The sequence shown here is derived from an EMBL/GenBank/DDBJ whole genome shotgun (WGS) entry which is preliminary data.</text>
</comment>
<reference evidence="1 2" key="1">
    <citation type="submission" date="2012-11" db="EMBL/GenBank/DDBJ databases">
        <title>Whole genome sequence of Acidisphaera rubrifaciens HS-AP3.</title>
        <authorList>
            <person name="Azuma Y."/>
            <person name="Higashiura N."/>
            <person name="Hirakawa H."/>
            <person name="Matsushita K."/>
        </authorList>
    </citation>
    <scope>NUCLEOTIDE SEQUENCE [LARGE SCALE GENOMIC DNA]</scope>
    <source>
        <strain evidence="1 2">HS-AP3</strain>
    </source>
</reference>
<keyword evidence="2" id="KW-1185">Reference proteome</keyword>